<gene>
    <name evidence="2" type="ORF">M8523_06035</name>
</gene>
<dbReference type="EMBL" id="JAMOIM010000003">
    <property type="protein sequence ID" value="MCW6507578.1"/>
    <property type="molecule type" value="Genomic_DNA"/>
</dbReference>
<evidence type="ECO:0000256" key="1">
    <source>
        <dbReference type="SAM" id="SignalP"/>
    </source>
</evidence>
<keyword evidence="3" id="KW-1185">Reference proteome</keyword>
<name>A0AA42CHI3_9HYPH</name>
<evidence type="ECO:0000313" key="2">
    <source>
        <dbReference type="EMBL" id="MCW6507578.1"/>
    </source>
</evidence>
<protein>
    <submittedName>
        <fullName evidence="2">Uncharacterized protein</fullName>
    </submittedName>
</protein>
<dbReference type="AlphaFoldDB" id="A0AA42CHI3"/>
<evidence type="ECO:0000313" key="3">
    <source>
        <dbReference type="Proteomes" id="UP001165667"/>
    </source>
</evidence>
<organism evidence="2 3">
    <name type="scientific">Lichenifustis flavocetrariae</name>
    <dbReference type="NCBI Taxonomy" id="2949735"/>
    <lineage>
        <taxon>Bacteria</taxon>
        <taxon>Pseudomonadati</taxon>
        <taxon>Pseudomonadota</taxon>
        <taxon>Alphaproteobacteria</taxon>
        <taxon>Hyphomicrobiales</taxon>
        <taxon>Lichenihabitantaceae</taxon>
        <taxon>Lichenifustis</taxon>
    </lineage>
</organism>
<dbReference type="RefSeq" id="WP_282583946.1">
    <property type="nucleotide sequence ID" value="NZ_JAMOIM010000003.1"/>
</dbReference>
<dbReference type="Proteomes" id="UP001165667">
    <property type="component" value="Unassembled WGS sequence"/>
</dbReference>
<feature type="chain" id="PRO_5041417478" evidence="1">
    <location>
        <begin position="20"/>
        <end position="280"/>
    </location>
</feature>
<keyword evidence="1" id="KW-0732">Signal</keyword>
<sequence length="280" mass="29650">MRRFLVFFSACVLSTAAQAQLDLPGATAPAPVGTVSKPQATSVKPRLHLPRIAAPATPADSALAGKTLMLNGGKSQIAFTPRDKTVDVSRLLFSGRKISNSHDECQVDVSGMPLALTSLGKTNGVARFSIPLPACPLSFDVLDGAVLTAGESGTCSFKDADCEVGVAGLWGPAAGEIGPDQVKTIERERMRAERTVREAYKGLVSSTKDRAVIRGYASDQAGFSSHREETCRDYIGESRHGFCASRLTEARAMTLDAELVVAAAAKEARKKKRAGRSAKE</sequence>
<reference evidence="2" key="1">
    <citation type="submission" date="2022-05" db="EMBL/GenBank/DDBJ databases">
        <authorList>
            <person name="Pankratov T."/>
        </authorList>
    </citation>
    <scope>NUCLEOTIDE SEQUENCE</scope>
    <source>
        <strain evidence="2">BP6-180914</strain>
    </source>
</reference>
<feature type="signal peptide" evidence="1">
    <location>
        <begin position="1"/>
        <end position="19"/>
    </location>
</feature>
<accession>A0AA42CHI3</accession>
<comment type="caution">
    <text evidence="2">The sequence shown here is derived from an EMBL/GenBank/DDBJ whole genome shotgun (WGS) entry which is preliminary data.</text>
</comment>
<proteinExistence type="predicted"/>